<name>A0A6A6G554_9PEZI</name>
<gene>
    <name evidence="1" type="ORF">BDZ85DRAFT_265874</name>
</gene>
<dbReference type="AlphaFoldDB" id="A0A6A6G554"/>
<evidence type="ECO:0000313" key="1">
    <source>
        <dbReference type="EMBL" id="KAF2220852.1"/>
    </source>
</evidence>
<proteinExistence type="predicted"/>
<organism evidence="1 2">
    <name type="scientific">Elsinoe ampelina</name>
    <dbReference type="NCBI Taxonomy" id="302913"/>
    <lineage>
        <taxon>Eukaryota</taxon>
        <taxon>Fungi</taxon>
        <taxon>Dikarya</taxon>
        <taxon>Ascomycota</taxon>
        <taxon>Pezizomycotina</taxon>
        <taxon>Dothideomycetes</taxon>
        <taxon>Dothideomycetidae</taxon>
        <taxon>Myriangiales</taxon>
        <taxon>Elsinoaceae</taxon>
        <taxon>Elsinoe</taxon>
    </lineage>
</organism>
<reference evidence="2" key="1">
    <citation type="journal article" date="2020" name="Stud. Mycol.">
        <title>101 Dothideomycetes genomes: A test case for predicting lifestyles and emergence of pathogens.</title>
        <authorList>
            <person name="Haridas S."/>
            <person name="Albert R."/>
            <person name="Binder M."/>
            <person name="Bloem J."/>
            <person name="LaButti K."/>
            <person name="Salamov A."/>
            <person name="Andreopoulos B."/>
            <person name="Baker S."/>
            <person name="Barry K."/>
            <person name="Bills G."/>
            <person name="Bluhm B."/>
            <person name="Cannon C."/>
            <person name="Castanera R."/>
            <person name="Culley D."/>
            <person name="Daum C."/>
            <person name="Ezra D."/>
            <person name="Gonzalez J."/>
            <person name="Henrissat B."/>
            <person name="Kuo A."/>
            <person name="Liang C."/>
            <person name="Lipzen A."/>
            <person name="Lutzoni F."/>
            <person name="Magnuson J."/>
            <person name="Mondo S."/>
            <person name="Nolan M."/>
            <person name="Ohm R."/>
            <person name="Pangilinan J."/>
            <person name="Park H.-J."/>
            <person name="Ramirez L."/>
            <person name="Alfaro M."/>
            <person name="Sun H."/>
            <person name="Tritt A."/>
            <person name="Yoshinaga Y."/>
            <person name="Zwiers L.-H."/>
            <person name="Turgeon B."/>
            <person name="Goodwin S."/>
            <person name="Spatafora J."/>
            <person name="Crous P."/>
            <person name="Grigoriev I."/>
        </authorList>
    </citation>
    <scope>NUCLEOTIDE SEQUENCE [LARGE SCALE GENOMIC DNA]</scope>
    <source>
        <strain evidence="2">CECT 20119</strain>
    </source>
</reference>
<sequence length="126" mass="14559">MGQGVSVSVQSFEQIQICFTDDDRYHFVYPSHDLDTASHVFRADDRLRLLDCAAGRPMKMEEQIPLKDVLLLRRRQANTPWDVLEDLLLLEAVLPVKKVCCFAAEEISEHVMEHEQCEESEDLIKL</sequence>
<evidence type="ECO:0000313" key="2">
    <source>
        <dbReference type="Proteomes" id="UP000799538"/>
    </source>
</evidence>
<protein>
    <submittedName>
        <fullName evidence="1">Uncharacterized protein</fullName>
    </submittedName>
</protein>
<dbReference type="EMBL" id="ML992511">
    <property type="protein sequence ID" value="KAF2220852.1"/>
    <property type="molecule type" value="Genomic_DNA"/>
</dbReference>
<accession>A0A6A6G554</accession>
<dbReference type="Proteomes" id="UP000799538">
    <property type="component" value="Unassembled WGS sequence"/>
</dbReference>
<keyword evidence="2" id="KW-1185">Reference proteome</keyword>